<gene>
    <name evidence="1" type="ORF">L3Q82_010888</name>
</gene>
<reference evidence="1" key="1">
    <citation type="submission" date="2022-04" db="EMBL/GenBank/DDBJ databases">
        <title>Jade perch genome.</title>
        <authorList>
            <person name="Chao B."/>
        </authorList>
    </citation>
    <scope>NUCLEOTIDE SEQUENCE</scope>
    <source>
        <strain evidence="1">CB-2022</strain>
    </source>
</reference>
<organism evidence="1 2">
    <name type="scientific">Scortum barcoo</name>
    <name type="common">barcoo grunter</name>
    <dbReference type="NCBI Taxonomy" id="214431"/>
    <lineage>
        <taxon>Eukaryota</taxon>
        <taxon>Metazoa</taxon>
        <taxon>Chordata</taxon>
        <taxon>Craniata</taxon>
        <taxon>Vertebrata</taxon>
        <taxon>Euteleostomi</taxon>
        <taxon>Actinopterygii</taxon>
        <taxon>Neopterygii</taxon>
        <taxon>Teleostei</taxon>
        <taxon>Neoteleostei</taxon>
        <taxon>Acanthomorphata</taxon>
        <taxon>Eupercaria</taxon>
        <taxon>Centrarchiformes</taxon>
        <taxon>Terapontoidei</taxon>
        <taxon>Terapontidae</taxon>
        <taxon>Scortum</taxon>
    </lineage>
</organism>
<evidence type="ECO:0000313" key="2">
    <source>
        <dbReference type="Proteomes" id="UP000831701"/>
    </source>
</evidence>
<proteinExistence type="predicted"/>
<protein>
    <submittedName>
        <fullName evidence="1">Uncharacterized protein</fullName>
    </submittedName>
</protein>
<dbReference type="Proteomes" id="UP000831701">
    <property type="component" value="Chromosome 13"/>
</dbReference>
<dbReference type="EMBL" id="CM041543">
    <property type="protein sequence ID" value="KAI3364056.1"/>
    <property type="molecule type" value="Genomic_DNA"/>
</dbReference>
<accession>A0ACB8W8K1</accession>
<comment type="caution">
    <text evidence="1">The sequence shown here is derived from an EMBL/GenBank/DDBJ whole genome shotgun (WGS) entry which is preliminary data.</text>
</comment>
<evidence type="ECO:0000313" key="1">
    <source>
        <dbReference type="EMBL" id="KAI3364056.1"/>
    </source>
</evidence>
<sequence length="190" mass="21176">MPRNPPEELEEVSGDVALDEHVSDSESSDGPSDDVYVPESCDESSSDQDGEDDPIPVKPCPESTYTTTTSNTQALSAETAESSSTETSSAREGSSYTQKNYCYVCKKTQSKIARHLSKHKKEDPDIAEAFLLPKNSKERKRLLEKLRNKGNFEHNQEVIRNHGETLKSKKKTGTIRKLCGYQNICALYIL</sequence>
<keyword evidence="2" id="KW-1185">Reference proteome</keyword>
<name>A0ACB8W8K1_9TELE</name>